<dbReference type="EMBL" id="JNFH02000008">
    <property type="protein sequence ID" value="KDS92098.1"/>
    <property type="molecule type" value="Genomic_DNA"/>
</dbReference>
<organism evidence="1 2">
    <name type="scientific">Halorubrum saccharovorum</name>
    <dbReference type="NCBI Taxonomy" id="2248"/>
    <lineage>
        <taxon>Archaea</taxon>
        <taxon>Methanobacteriati</taxon>
        <taxon>Methanobacteriota</taxon>
        <taxon>Stenosarchaea group</taxon>
        <taxon>Halobacteria</taxon>
        <taxon>Halobacteriales</taxon>
        <taxon>Haloferacaceae</taxon>
        <taxon>Halorubrum</taxon>
    </lineage>
</organism>
<gene>
    <name evidence="1" type="ORF">FK85_07330</name>
</gene>
<sequence>MLTHILIRIFVRHVLDSHPERVIHTFGSVLRLSMIGHMEKLIVMPLRMCYKRVAYHRYPQIFTYTTRSSTKSKSELL</sequence>
<evidence type="ECO:0000313" key="2">
    <source>
        <dbReference type="Proteomes" id="UP000053331"/>
    </source>
</evidence>
<protein>
    <submittedName>
        <fullName evidence="1">Uncharacterized protein</fullName>
    </submittedName>
</protein>
<evidence type="ECO:0000313" key="1">
    <source>
        <dbReference type="EMBL" id="KDS92098.1"/>
    </source>
</evidence>
<comment type="caution">
    <text evidence="1">The sequence shown here is derived from an EMBL/GenBank/DDBJ whole genome shotgun (WGS) entry which is preliminary data.</text>
</comment>
<name>A0A081EXG0_9EURY</name>
<reference evidence="1 2" key="1">
    <citation type="journal article" date="2015" name="Genome Announc.">
        <title>Draft genome sequence of a Halorubrum H3 strain isolated from the burlinskoye salt lake (Altai Krai, Russia).</title>
        <authorList>
            <person name="Rozanov A.S."/>
            <person name="Bryanskaya A.V."/>
            <person name="Malup T.K."/>
            <person name="Kotenko A.V."/>
            <person name="Peltek S.E."/>
        </authorList>
    </citation>
    <scope>NUCLEOTIDE SEQUENCE [LARGE SCALE GENOMIC DNA]</scope>
    <source>
        <strain evidence="1 2">H3</strain>
    </source>
</reference>
<keyword evidence="2" id="KW-1185">Reference proteome</keyword>
<dbReference type="AlphaFoldDB" id="A0A081EXG0"/>
<accession>A0A081EXG0</accession>
<dbReference type="Proteomes" id="UP000053331">
    <property type="component" value="Unassembled WGS sequence"/>
</dbReference>
<proteinExistence type="predicted"/>